<dbReference type="EMBL" id="VDEP01000012">
    <property type="protein sequence ID" value="KAA1137086.1"/>
    <property type="molecule type" value="Genomic_DNA"/>
</dbReference>
<dbReference type="AlphaFoldDB" id="A0A5B0SFY7"/>
<feature type="compositionally biased region" description="Basic and acidic residues" evidence="1">
    <location>
        <begin position="1"/>
        <end position="13"/>
    </location>
</feature>
<reference evidence="2 3" key="1">
    <citation type="submission" date="2019-05" db="EMBL/GenBank/DDBJ databases">
        <title>Emergence of the Ug99 lineage of the wheat stem rust pathogen through somatic hybridization.</title>
        <authorList>
            <person name="Li F."/>
            <person name="Upadhyaya N.M."/>
            <person name="Sperschneider J."/>
            <person name="Matny O."/>
            <person name="Nguyen-Phuc H."/>
            <person name="Mago R."/>
            <person name="Raley C."/>
            <person name="Miller M.E."/>
            <person name="Silverstein K.A.T."/>
            <person name="Henningsen E."/>
            <person name="Hirsch C.D."/>
            <person name="Visser B."/>
            <person name="Pretorius Z.A."/>
            <person name="Steffenson B.J."/>
            <person name="Schwessinger B."/>
            <person name="Dodds P.N."/>
            <person name="Figueroa M."/>
        </authorList>
    </citation>
    <scope>NUCLEOTIDE SEQUENCE [LARGE SCALE GENOMIC DNA]</scope>
    <source>
        <strain evidence="2 3">Ug99</strain>
    </source>
</reference>
<gene>
    <name evidence="2" type="ORF">PGTUg99_009445</name>
</gene>
<evidence type="ECO:0000313" key="2">
    <source>
        <dbReference type="EMBL" id="KAA1137086.1"/>
    </source>
</evidence>
<sequence length="55" mass="6358">MPEPIKDMCESLHRQSKSSQEGFKTSLGSNHSLKSLLAQQQWPLCLLEWDEEELN</sequence>
<proteinExistence type="predicted"/>
<feature type="region of interest" description="Disordered" evidence="1">
    <location>
        <begin position="1"/>
        <end position="26"/>
    </location>
</feature>
<dbReference type="Proteomes" id="UP000325313">
    <property type="component" value="Unassembled WGS sequence"/>
</dbReference>
<name>A0A5B0SFY7_PUCGR</name>
<feature type="compositionally biased region" description="Polar residues" evidence="1">
    <location>
        <begin position="17"/>
        <end position="26"/>
    </location>
</feature>
<protein>
    <submittedName>
        <fullName evidence="2">Uncharacterized protein</fullName>
    </submittedName>
</protein>
<evidence type="ECO:0000313" key="3">
    <source>
        <dbReference type="Proteomes" id="UP000325313"/>
    </source>
</evidence>
<comment type="caution">
    <text evidence="2">The sequence shown here is derived from an EMBL/GenBank/DDBJ whole genome shotgun (WGS) entry which is preliminary data.</text>
</comment>
<accession>A0A5B0SFY7</accession>
<evidence type="ECO:0000256" key="1">
    <source>
        <dbReference type="SAM" id="MobiDB-lite"/>
    </source>
</evidence>
<organism evidence="2 3">
    <name type="scientific">Puccinia graminis f. sp. tritici</name>
    <dbReference type="NCBI Taxonomy" id="56615"/>
    <lineage>
        <taxon>Eukaryota</taxon>
        <taxon>Fungi</taxon>
        <taxon>Dikarya</taxon>
        <taxon>Basidiomycota</taxon>
        <taxon>Pucciniomycotina</taxon>
        <taxon>Pucciniomycetes</taxon>
        <taxon>Pucciniales</taxon>
        <taxon>Pucciniaceae</taxon>
        <taxon>Puccinia</taxon>
    </lineage>
</organism>